<gene>
    <name evidence="3" type="ORF">J2736_005117</name>
</gene>
<feature type="domain" description="Carbohydrate-binding" evidence="1">
    <location>
        <begin position="683"/>
        <end position="869"/>
    </location>
</feature>
<evidence type="ECO:0000313" key="3">
    <source>
        <dbReference type="EMBL" id="MDR6553907.1"/>
    </source>
</evidence>
<evidence type="ECO:0000259" key="1">
    <source>
        <dbReference type="Pfam" id="PF06452"/>
    </source>
</evidence>
<reference evidence="3 4" key="1">
    <citation type="submission" date="2023-07" db="EMBL/GenBank/DDBJ databases">
        <title>Sorghum-associated microbial communities from plants grown in Nebraska, USA.</title>
        <authorList>
            <person name="Schachtman D."/>
        </authorList>
    </citation>
    <scope>NUCLEOTIDE SEQUENCE [LARGE SCALE GENOMIC DNA]</scope>
    <source>
        <strain evidence="3 4">CC258</strain>
    </source>
</reference>
<dbReference type="InterPro" id="IPR056284">
    <property type="entry name" value="AIR9-like_A9"/>
</dbReference>
<dbReference type="Proteomes" id="UP001267290">
    <property type="component" value="Unassembled WGS sequence"/>
</dbReference>
<name>A0ABU1P3W4_9BACL</name>
<dbReference type="Gene3D" id="2.60.40.1190">
    <property type="match status" value="1"/>
</dbReference>
<evidence type="ECO:0000259" key="2">
    <source>
        <dbReference type="Pfam" id="PF23197"/>
    </source>
</evidence>
<dbReference type="RefSeq" id="WP_310501359.1">
    <property type="nucleotide sequence ID" value="NZ_JAVDSB010000013.1"/>
</dbReference>
<dbReference type="SUPFAM" id="SSF49344">
    <property type="entry name" value="CBD9-like"/>
    <property type="match status" value="1"/>
</dbReference>
<dbReference type="EMBL" id="JAVDSB010000013">
    <property type="protein sequence ID" value="MDR6553907.1"/>
    <property type="molecule type" value="Genomic_DNA"/>
</dbReference>
<evidence type="ECO:0000313" key="4">
    <source>
        <dbReference type="Proteomes" id="UP001267290"/>
    </source>
</evidence>
<dbReference type="InterPro" id="IPR010502">
    <property type="entry name" value="Carb-bd_dom_fam9"/>
</dbReference>
<dbReference type="Pfam" id="PF06452">
    <property type="entry name" value="CBM9_1"/>
    <property type="match status" value="1"/>
</dbReference>
<protein>
    <submittedName>
        <fullName evidence="3">Uncharacterized protein</fullName>
    </submittedName>
</protein>
<organism evidence="3 4">
    <name type="scientific">Paenibacillus qinlingensis</name>
    <dbReference type="NCBI Taxonomy" id="1837343"/>
    <lineage>
        <taxon>Bacteria</taxon>
        <taxon>Bacillati</taxon>
        <taxon>Bacillota</taxon>
        <taxon>Bacilli</taxon>
        <taxon>Bacillales</taxon>
        <taxon>Paenibacillaceae</taxon>
        <taxon>Paenibacillus</taxon>
    </lineage>
</organism>
<accession>A0ABU1P3W4</accession>
<keyword evidence="4" id="KW-1185">Reference proteome</keyword>
<feature type="domain" description="AIR9-like A9" evidence="2">
    <location>
        <begin position="233"/>
        <end position="310"/>
    </location>
</feature>
<dbReference type="Pfam" id="PF23197">
    <property type="entry name" value="IG_AIR9"/>
    <property type="match status" value="1"/>
</dbReference>
<comment type="caution">
    <text evidence="3">The sequence shown here is derived from an EMBL/GenBank/DDBJ whole genome shotgun (WGS) entry which is preliminary data.</text>
</comment>
<proteinExistence type="predicted"/>
<sequence>MRKRITMLLIVTLLFSICPFVIPKADAAIVNVLSEDFESTTVGQVPAGWTATTGANLVSVAQDTAGNGYLSTTETNNSVANTATYTFAAPITTDFSVDMQVMTKQTGSSFEGYFLLLKDAVGDKVLELLFNGSTIARRYGSNLKSTVLSGIVANEWYNIHVDVNMTTKQYSVSIDGLPMSSATNVALYKAASEVTDYTFSSYRYQSGTIQLDNITVSKFVADPPNQAPTATGVTVNGTPLSGQVLTGSYTYGDAESNPQGTSTFKWYRGTNADGTGKSVISGATSLSYTAGAADVNRYLFFEVTPVATAGTLTGTPVLSPSVYVRYPGNVLTFDATGRITDALNQLNLVYSQSGVTLSSGSVSGIAGNFTYYSGAQDFKSFGIDVTYNKWTMNFTPLDDLSVYEASYDSQTGTIVEGNKVTLVRKLHPELMSDVQNVKATYVAASPITAGTKFLRVKMPTAAFNSGTATDFKVDQVAFEGSLSTFARIDGYVEDTMVDFSKYVSGVDTSNLQVVPLTTSTLIRTFNTTSYVKRISPTVATTAMTFAAPSGKDFKSAYLEGYYFANLPSTPAFELWTSTNGTDFTLYNLSGIYKHPAFGSSANNSIPDTLHANYLPNGVKYVRVRLAGNIANGFPYMTKLAFGYGAEIPVVPADYDVTIKKTASEITLDGVVSADANGNPSGEWAGSELIRIQGLTDNNGDQHRADVFLKYDDKKLYLGAKIKDPTPMNNTRTGTGIWNGDALELFLGDEDMDFTQHPEAVGTMLPSDRQLVLGSGIENGYQWYMNTQGANSKPLVFMEIVRDADGRGYTMEAAIPLYALGITNPWEGKALLLNAALSDGSYASRGQWGWTTNGESAKRARGQFGTVTFEQAAAPTAEMSLSASYNNSSNLLTVTGQTTQVNSRLMTLTVKNAAGGTVYFEQTLSNASGNFTFSHNLSALEASPGTYTVKVGGDGVRIPRVTTVVIN</sequence>
<dbReference type="Gene3D" id="2.60.40.2700">
    <property type="match status" value="1"/>
</dbReference>